<dbReference type="STRING" id="589385.SAMN05421504_105503"/>
<dbReference type="PANTHER" id="PTHR43194:SF2">
    <property type="entry name" value="PEROXISOMAL MEMBRANE PROTEIN LPX1"/>
    <property type="match status" value="1"/>
</dbReference>
<dbReference type="Gene3D" id="3.40.50.1820">
    <property type="entry name" value="alpha/beta hydrolase"/>
    <property type="match status" value="1"/>
</dbReference>
<reference evidence="2 3" key="1">
    <citation type="submission" date="2016-10" db="EMBL/GenBank/DDBJ databases">
        <authorList>
            <person name="de Groot N.N."/>
        </authorList>
    </citation>
    <scope>NUCLEOTIDE SEQUENCE [LARGE SCALE GENOMIC DNA]</scope>
    <source>
        <strain evidence="2 3">CPCC 202699</strain>
    </source>
</reference>
<dbReference type="EMBL" id="FNON01000005">
    <property type="protein sequence ID" value="SDY42087.1"/>
    <property type="molecule type" value="Genomic_DNA"/>
</dbReference>
<protein>
    <submittedName>
        <fullName evidence="2">Lysophospholipase, alpha-beta hydrolase superfamily</fullName>
    </submittedName>
</protein>
<dbReference type="OrthoDB" id="3810256at2"/>
<dbReference type="RefSeq" id="WP_091292780.1">
    <property type="nucleotide sequence ID" value="NZ_FNON01000005.1"/>
</dbReference>
<proteinExistence type="predicted"/>
<name>A0A1H3JQC0_9PSEU</name>
<dbReference type="AlphaFoldDB" id="A0A1H3JQC0"/>
<accession>A0A1H3JQC0</accession>
<dbReference type="Pfam" id="PF12697">
    <property type="entry name" value="Abhydrolase_6"/>
    <property type="match status" value="1"/>
</dbReference>
<dbReference type="InterPro" id="IPR000073">
    <property type="entry name" value="AB_hydrolase_1"/>
</dbReference>
<dbReference type="SUPFAM" id="SSF53474">
    <property type="entry name" value="alpha/beta-Hydrolases"/>
    <property type="match status" value="1"/>
</dbReference>
<evidence type="ECO:0000313" key="2">
    <source>
        <dbReference type="EMBL" id="SDY42087.1"/>
    </source>
</evidence>
<evidence type="ECO:0000313" key="3">
    <source>
        <dbReference type="Proteomes" id="UP000199515"/>
    </source>
</evidence>
<dbReference type="PANTHER" id="PTHR43194">
    <property type="entry name" value="HYDROLASE ALPHA/BETA FOLD FAMILY"/>
    <property type="match status" value="1"/>
</dbReference>
<keyword evidence="3" id="KW-1185">Reference proteome</keyword>
<dbReference type="Proteomes" id="UP000199515">
    <property type="component" value="Unassembled WGS sequence"/>
</dbReference>
<dbReference type="InterPro" id="IPR050228">
    <property type="entry name" value="Carboxylesterase_BioH"/>
</dbReference>
<evidence type="ECO:0000259" key="1">
    <source>
        <dbReference type="Pfam" id="PF12697"/>
    </source>
</evidence>
<organism evidence="2 3">
    <name type="scientific">Amycolatopsis xylanica</name>
    <dbReference type="NCBI Taxonomy" id="589385"/>
    <lineage>
        <taxon>Bacteria</taxon>
        <taxon>Bacillati</taxon>
        <taxon>Actinomycetota</taxon>
        <taxon>Actinomycetes</taxon>
        <taxon>Pseudonocardiales</taxon>
        <taxon>Pseudonocardiaceae</taxon>
        <taxon>Amycolatopsis</taxon>
    </lineage>
</organism>
<sequence length="266" mass="28861">MAVEEYEQDGVWVIHARPDEETPGRPPLVFVHGGQHASWSFDHLVPFFADRGWECLAFDWFNHGRSRKTDAETFLKRGIGDVTTEIAIVSSLADGPPLLVGHSMGAAASMAYAAENAVAGLVLLTPVLPAGIGESETSEAGEFPVDMEQLFPPLPLARARELFFTSLDEVSARRYTRLLTAESPVAVRQAAESSLEVDLDAFDVPSLVIAGGKDRMCAPASQEKLATVLGSEYFVLESAGHDDVLLHHAAWQVVAARIHDWLADTL</sequence>
<dbReference type="InterPro" id="IPR029058">
    <property type="entry name" value="AB_hydrolase_fold"/>
</dbReference>
<dbReference type="GO" id="GO:0016787">
    <property type="term" value="F:hydrolase activity"/>
    <property type="evidence" value="ECO:0007669"/>
    <property type="project" value="UniProtKB-KW"/>
</dbReference>
<gene>
    <name evidence="2" type="ORF">SAMN05421504_105503</name>
</gene>
<feature type="domain" description="AB hydrolase-1" evidence="1">
    <location>
        <begin position="28"/>
        <end position="256"/>
    </location>
</feature>
<keyword evidence="2" id="KW-0378">Hydrolase</keyword>